<organism evidence="2 3">
    <name type="scientific">Viridothelium virens</name>
    <name type="common">Speckled blister lichen</name>
    <name type="synonym">Trypethelium virens</name>
    <dbReference type="NCBI Taxonomy" id="1048519"/>
    <lineage>
        <taxon>Eukaryota</taxon>
        <taxon>Fungi</taxon>
        <taxon>Dikarya</taxon>
        <taxon>Ascomycota</taxon>
        <taxon>Pezizomycotina</taxon>
        <taxon>Dothideomycetes</taxon>
        <taxon>Dothideomycetes incertae sedis</taxon>
        <taxon>Trypetheliales</taxon>
        <taxon>Trypetheliaceae</taxon>
        <taxon>Viridothelium</taxon>
    </lineage>
</organism>
<evidence type="ECO:0000313" key="2">
    <source>
        <dbReference type="EMBL" id="KAF2239804.1"/>
    </source>
</evidence>
<reference evidence="2" key="1">
    <citation type="journal article" date="2020" name="Stud. Mycol.">
        <title>101 Dothideomycetes genomes: a test case for predicting lifestyles and emergence of pathogens.</title>
        <authorList>
            <person name="Haridas S."/>
            <person name="Albert R."/>
            <person name="Binder M."/>
            <person name="Bloem J."/>
            <person name="Labutti K."/>
            <person name="Salamov A."/>
            <person name="Andreopoulos B."/>
            <person name="Baker S."/>
            <person name="Barry K."/>
            <person name="Bills G."/>
            <person name="Bluhm B."/>
            <person name="Cannon C."/>
            <person name="Castanera R."/>
            <person name="Culley D."/>
            <person name="Daum C."/>
            <person name="Ezra D."/>
            <person name="Gonzalez J."/>
            <person name="Henrissat B."/>
            <person name="Kuo A."/>
            <person name="Liang C."/>
            <person name="Lipzen A."/>
            <person name="Lutzoni F."/>
            <person name="Magnuson J."/>
            <person name="Mondo S."/>
            <person name="Nolan M."/>
            <person name="Ohm R."/>
            <person name="Pangilinan J."/>
            <person name="Park H.-J."/>
            <person name="Ramirez L."/>
            <person name="Alfaro M."/>
            <person name="Sun H."/>
            <person name="Tritt A."/>
            <person name="Yoshinaga Y."/>
            <person name="Zwiers L.-H."/>
            <person name="Turgeon B."/>
            <person name="Goodwin S."/>
            <person name="Spatafora J."/>
            <person name="Crous P."/>
            <person name="Grigoriev I."/>
        </authorList>
    </citation>
    <scope>NUCLEOTIDE SEQUENCE</scope>
    <source>
        <strain evidence="2">Tuck. ex Michener</strain>
    </source>
</reference>
<evidence type="ECO:0000313" key="3">
    <source>
        <dbReference type="Proteomes" id="UP000800092"/>
    </source>
</evidence>
<proteinExistence type="predicted"/>
<sequence>MALTPARRTPKPLARLHSPNVDAVAHPKAELLTTTSTMSPTTRQNEAEVALLNVLTLLPASKTNLPTRPRLARQSPRELTRGPGRGARGPGKEGRCFRKEGGEGDRGERGLGCRMGKGEGPPRESATAEVRGEKRARGRPKGSGAR</sequence>
<dbReference type="Proteomes" id="UP000800092">
    <property type="component" value="Unassembled WGS sequence"/>
</dbReference>
<dbReference type="EMBL" id="ML991771">
    <property type="protein sequence ID" value="KAF2239804.1"/>
    <property type="molecule type" value="Genomic_DNA"/>
</dbReference>
<protein>
    <submittedName>
        <fullName evidence="2">Uncharacterized protein</fullName>
    </submittedName>
</protein>
<evidence type="ECO:0000256" key="1">
    <source>
        <dbReference type="SAM" id="MobiDB-lite"/>
    </source>
</evidence>
<feature type="compositionally biased region" description="Basic and acidic residues" evidence="1">
    <location>
        <begin position="90"/>
        <end position="122"/>
    </location>
</feature>
<feature type="region of interest" description="Disordered" evidence="1">
    <location>
        <begin position="1"/>
        <end position="29"/>
    </location>
</feature>
<keyword evidence="3" id="KW-1185">Reference proteome</keyword>
<accession>A0A6A6HNT8</accession>
<feature type="region of interest" description="Disordered" evidence="1">
    <location>
        <begin position="59"/>
        <end position="146"/>
    </location>
</feature>
<gene>
    <name evidence="2" type="ORF">EV356DRAFT_681</name>
</gene>
<dbReference type="AlphaFoldDB" id="A0A6A6HNT8"/>
<name>A0A6A6HNT8_VIRVR</name>